<dbReference type="Proteomes" id="UP000324705">
    <property type="component" value="Chromosome 5B"/>
</dbReference>
<dbReference type="AlphaFoldDB" id="A0A9R0WZU3"/>
<organism evidence="1 2">
    <name type="scientific">Triticum turgidum subsp. durum</name>
    <name type="common">Durum wheat</name>
    <name type="synonym">Triticum durum</name>
    <dbReference type="NCBI Taxonomy" id="4567"/>
    <lineage>
        <taxon>Eukaryota</taxon>
        <taxon>Viridiplantae</taxon>
        <taxon>Streptophyta</taxon>
        <taxon>Embryophyta</taxon>
        <taxon>Tracheophyta</taxon>
        <taxon>Spermatophyta</taxon>
        <taxon>Magnoliopsida</taxon>
        <taxon>Liliopsida</taxon>
        <taxon>Poales</taxon>
        <taxon>Poaceae</taxon>
        <taxon>BOP clade</taxon>
        <taxon>Pooideae</taxon>
        <taxon>Triticodae</taxon>
        <taxon>Triticeae</taxon>
        <taxon>Triticinae</taxon>
        <taxon>Triticum</taxon>
    </lineage>
</organism>
<dbReference type="PANTHER" id="PTHR36140:SF9">
    <property type="entry name" value="F-BOX DOMAIN CONTAINING PROTEIN"/>
    <property type="match status" value="1"/>
</dbReference>
<reference evidence="1 2" key="1">
    <citation type="submission" date="2017-09" db="EMBL/GenBank/DDBJ databases">
        <authorList>
            <consortium name="International Durum Wheat Genome Sequencing Consortium (IDWGSC)"/>
            <person name="Milanesi L."/>
        </authorList>
    </citation>
    <scope>NUCLEOTIDE SEQUENCE [LARGE SCALE GENOMIC DNA]</scope>
    <source>
        <strain evidence="2">cv. Svevo</strain>
    </source>
</reference>
<accession>A0A9R0WZU3</accession>
<evidence type="ECO:0000313" key="2">
    <source>
        <dbReference type="Proteomes" id="UP000324705"/>
    </source>
</evidence>
<dbReference type="PANTHER" id="PTHR36140">
    <property type="entry name" value="F-BOX DOMAIN-CONTAINING PROTEIN-RELATED"/>
    <property type="match status" value="1"/>
</dbReference>
<gene>
    <name evidence="1" type="ORF">TRITD_5Bv1G022820</name>
</gene>
<evidence type="ECO:0000313" key="1">
    <source>
        <dbReference type="EMBL" id="VAI27364.1"/>
    </source>
</evidence>
<keyword evidence="2" id="KW-1185">Reference proteome</keyword>
<name>A0A9R0WZU3_TRITD</name>
<dbReference type="EMBL" id="LT934120">
    <property type="protein sequence ID" value="VAI27364.1"/>
    <property type="molecule type" value="Genomic_DNA"/>
</dbReference>
<dbReference type="Gramene" id="TRITD5Bv1G022820.1">
    <property type="protein sequence ID" value="TRITD5Bv1G022820.1"/>
    <property type="gene ID" value="TRITD5Bv1G022820"/>
</dbReference>
<proteinExistence type="predicted"/>
<protein>
    <submittedName>
        <fullName evidence="1">Uncharacterized protein</fullName>
    </submittedName>
</protein>
<sequence>MGRLLLELRRDAHADGLSLCVCNPMTGDMALLPPIPNPGFYACTVLCGDDLAPPRPSRTFFRVLIVYNRHRHTALRSYSSDTECWSREVQRPGPKIKGNKLRKFGQGVVLRGVAYWPLLRTVLAVRLDTPEPTEAPMPAGNLSDQPQNLRLLGATPDGKLTFIRAGVSRDGRLPKKSRDRLCVAIRVLETSGTWERKDVFVLPQLALTYLPTINVRWFGEKSGILLFTLGDASNNHGAFALNVETHEIEKLASGVRCSSWENLVGYEMDGASYLVSIACP</sequence>
<dbReference type="OMA" id="RWFCENS"/>